<sequence length="72" mass="8718">TIGVSIYFVYLRRIYKSTEYPTLKAAWDKAMERWNRLYYCNRDDLVFDPETNETCSKQDVKQFVYETQEESA</sequence>
<dbReference type="EMBL" id="BARW01009546">
    <property type="protein sequence ID" value="GAI81815.1"/>
    <property type="molecule type" value="Genomic_DNA"/>
</dbReference>
<dbReference type="AlphaFoldDB" id="X1T2H0"/>
<name>X1T2H0_9ZZZZ</name>
<comment type="caution">
    <text evidence="1">The sequence shown here is derived from an EMBL/GenBank/DDBJ whole genome shotgun (WGS) entry which is preliminary data.</text>
</comment>
<proteinExistence type="predicted"/>
<feature type="non-terminal residue" evidence="1">
    <location>
        <position position="1"/>
    </location>
</feature>
<accession>X1T2H0</accession>
<gene>
    <name evidence="1" type="ORF">S12H4_19160</name>
</gene>
<organism evidence="1">
    <name type="scientific">marine sediment metagenome</name>
    <dbReference type="NCBI Taxonomy" id="412755"/>
    <lineage>
        <taxon>unclassified sequences</taxon>
        <taxon>metagenomes</taxon>
        <taxon>ecological metagenomes</taxon>
    </lineage>
</organism>
<reference evidence="1" key="1">
    <citation type="journal article" date="2014" name="Front. Microbiol.">
        <title>High frequency of phylogenetically diverse reductive dehalogenase-homologous genes in deep subseafloor sedimentary metagenomes.</title>
        <authorList>
            <person name="Kawai M."/>
            <person name="Futagami T."/>
            <person name="Toyoda A."/>
            <person name="Takaki Y."/>
            <person name="Nishi S."/>
            <person name="Hori S."/>
            <person name="Arai W."/>
            <person name="Tsubouchi T."/>
            <person name="Morono Y."/>
            <person name="Uchiyama I."/>
            <person name="Ito T."/>
            <person name="Fujiyama A."/>
            <person name="Inagaki F."/>
            <person name="Takami H."/>
        </authorList>
    </citation>
    <scope>NUCLEOTIDE SEQUENCE</scope>
    <source>
        <strain evidence="1">Expedition CK06-06</strain>
    </source>
</reference>
<evidence type="ECO:0000313" key="1">
    <source>
        <dbReference type="EMBL" id="GAI81815.1"/>
    </source>
</evidence>
<protein>
    <submittedName>
        <fullName evidence="1">Uncharacterized protein</fullName>
    </submittedName>
</protein>